<keyword evidence="3" id="KW-1185">Reference proteome</keyword>
<dbReference type="AlphaFoldDB" id="A0A0E0CZ35"/>
<proteinExistence type="predicted"/>
<accession>A0A0E0CZ35</accession>
<dbReference type="Proteomes" id="UP000008021">
    <property type="component" value="Chromosome 3"/>
</dbReference>
<dbReference type="HOGENOM" id="CLU_1328212_0_0_1"/>
<dbReference type="EnsemblPlants" id="OMERI03G12360.1">
    <property type="protein sequence ID" value="OMERI03G12360.1"/>
    <property type="gene ID" value="OMERI03G12360"/>
</dbReference>
<feature type="region of interest" description="Disordered" evidence="1">
    <location>
        <begin position="1"/>
        <end position="59"/>
    </location>
</feature>
<dbReference type="Gramene" id="OMERI03G12360.1">
    <property type="protein sequence ID" value="OMERI03G12360.1"/>
    <property type="gene ID" value="OMERI03G12360"/>
</dbReference>
<organism evidence="2">
    <name type="scientific">Oryza meridionalis</name>
    <dbReference type="NCBI Taxonomy" id="40149"/>
    <lineage>
        <taxon>Eukaryota</taxon>
        <taxon>Viridiplantae</taxon>
        <taxon>Streptophyta</taxon>
        <taxon>Embryophyta</taxon>
        <taxon>Tracheophyta</taxon>
        <taxon>Spermatophyta</taxon>
        <taxon>Magnoliopsida</taxon>
        <taxon>Liliopsida</taxon>
        <taxon>Poales</taxon>
        <taxon>Poaceae</taxon>
        <taxon>BOP clade</taxon>
        <taxon>Oryzoideae</taxon>
        <taxon>Oryzeae</taxon>
        <taxon>Oryzinae</taxon>
        <taxon>Oryza</taxon>
    </lineage>
</organism>
<name>A0A0E0CZ35_9ORYZ</name>
<reference evidence="2" key="1">
    <citation type="submission" date="2015-04" db="UniProtKB">
        <authorList>
            <consortium name="EnsemblPlants"/>
        </authorList>
    </citation>
    <scope>IDENTIFICATION</scope>
</reference>
<sequence length="207" mass="21232">MAGEQSQSRREGPSARQQQRQTGTLAELDEDGAATSDLGSLRDGSEEAARQRRRSGPMTTAAVEVLAKVVGEDDGAGVATVVDGVCGGGRWAAEAEVQGAGLVGANGGGPVAAGGRSRRRRRQILPGGVEGGRCARPPCAPVTRCRSATETGPRAAWMGHNGDGVPTSSDPGAGLGACYCFLLDSMTTTQIRLDDAEEIEIDLGREA</sequence>
<evidence type="ECO:0008006" key="4">
    <source>
        <dbReference type="Google" id="ProtNLM"/>
    </source>
</evidence>
<feature type="compositionally biased region" description="Polar residues" evidence="1">
    <location>
        <begin position="15"/>
        <end position="24"/>
    </location>
</feature>
<evidence type="ECO:0000313" key="3">
    <source>
        <dbReference type="Proteomes" id="UP000008021"/>
    </source>
</evidence>
<reference evidence="2" key="2">
    <citation type="submission" date="2018-05" db="EMBL/GenBank/DDBJ databases">
        <title>OmerRS3 (Oryza meridionalis Reference Sequence Version 3).</title>
        <authorList>
            <person name="Zhang J."/>
            <person name="Kudrna D."/>
            <person name="Lee S."/>
            <person name="Talag J."/>
            <person name="Welchert J."/>
            <person name="Wing R.A."/>
        </authorList>
    </citation>
    <scope>NUCLEOTIDE SEQUENCE [LARGE SCALE GENOMIC DNA]</scope>
    <source>
        <strain evidence="2">cv. OR44</strain>
    </source>
</reference>
<evidence type="ECO:0000313" key="2">
    <source>
        <dbReference type="EnsemblPlants" id="OMERI03G12360.1"/>
    </source>
</evidence>
<protein>
    <recommendedName>
        <fullName evidence="4">DUF834 domain-containing protein</fullName>
    </recommendedName>
</protein>
<evidence type="ECO:0000256" key="1">
    <source>
        <dbReference type="SAM" id="MobiDB-lite"/>
    </source>
</evidence>